<evidence type="ECO:0000313" key="1">
    <source>
        <dbReference type="EMBL" id="MBO3099901.1"/>
    </source>
</evidence>
<dbReference type="Proteomes" id="UP000681315">
    <property type="component" value="Unassembled WGS sequence"/>
</dbReference>
<gene>
    <name evidence="1" type="ORF">J4051_16645</name>
</gene>
<comment type="caution">
    <text evidence="1">The sequence shown here is derived from an EMBL/GenBank/DDBJ whole genome shotgun (WGS) entry which is preliminary data.</text>
</comment>
<evidence type="ECO:0000313" key="2">
    <source>
        <dbReference type="Proteomes" id="UP000681315"/>
    </source>
</evidence>
<reference evidence="1 2" key="1">
    <citation type="submission" date="2021-03" db="EMBL/GenBank/DDBJ databases">
        <title>Gelidibacter sp. nov., isolated from costal sediment.</title>
        <authorList>
            <person name="Lun K.-Y."/>
        </authorList>
    </citation>
    <scope>NUCLEOTIDE SEQUENCE [LARGE SCALE GENOMIC DNA]</scope>
    <source>
        <strain evidence="1 2">DF109</strain>
    </source>
</reference>
<dbReference type="EMBL" id="JAGEVG010000024">
    <property type="protein sequence ID" value="MBO3099901.1"/>
    <property type="molecule type" value="Genomic_DNA"/>
</dbReference>
<organism evidence="1 2">
    <name type="scientific">Gelidibacter pelagius</name>
    <dbReference type="NCBI Taxonomy" id="2819985"/>
    <lineage>
        <taxon>Bacteria</taxon>
        <taxon>Pseudomonadati</taxon>
        <taxon>Bacteroidota</taxon>
        <taxon>Flavobacteriia</taxon>
        <taxon>Flavobacteriales</taxon>
        <taxon>Flavobacteriaceae</taxon>
        <taxon>Gelidibacter</taxon>
    </lineage>
</organism>
<keyword evidence="2" id="KW-1185">Reference proteome</keyword>
<protein>
    <submittedName>
        <fullName evidence="1">Uncharacterized protein</fullName>
    </submittedName>
</protein>
<name>A0ABS3SWS4_9FLAO</name>
<proteinExistence type="predicted"/>
<sequence>MSINLSNIVILMTGTIKPNSFATLALKDPEVRKSQYVDAIRFYLTNTTLNIIFVENSGVELYKEFENNKDRKRLELITYKSKPTVPDKGKGAKELEIIDYAVNHSKFISESFAVIKVTGRLKVLNIIELTTKYLSQAERFKKVFSCNIYKLKKMDARCFFFTKDFFPFLREVGQTIDLQYSIEMALWDSALKYLNSDGNFRQLKHPLRIKGVNAGFGTSYEDSFISATAKRIRHCIRAPYYYQKMIKKAKSYGKIKNRNH</sequence>
<dbReference type="RefSeq" id="WP_208235007.1">
    <property type="nucleotide sequence ID" value="NZ_JAGEVG010000024.1"/>
</dbReference>
<accession>A0ABS3SWS4</accession>